<dbReference type="PANTHER" id="PTHR47355:SF1">
    <property type="entry name" value="E3 UBIQUITIN-PROTEIN LIGASE SPL2"/>
    <property type="match status" value="1"/>
</dbReference>
<dbReference type="Pfam" id="PF13920">
    <property type="entry name" value="zf-C3HC4_3"/>
    <property type="match status" value="1"/>
</dbReference>
<dbReference type="InterPro" id="IPR001841">
    <property type="entry name" value="Znf_RING"/>
</dbReference>
<dbReference type="PANTHER" id="PTHR47355">
    <property type="entry name" value="E3 UBIQUITIN-PROTEIN LIGASE SPL2"/>
    <property type="match status" value="1"/>
</dbReference>
<evidence type="ECO:0000313" key="4">
    <source>
        <dbReference type="EMBL" id="GHP01402.1"/>
    </source>
</evidence>
<reference evidence="4" key="1">
    <citation type="submission" date="2020-10" db="EMBL/GenBank/DDBJ databases">
        <title>Unveiling of a novel bifunctional photoreceptor, Dualchrome1, isolated from a cosmopolitan green alga.</title>
        <authorList>
            <person name="Suzuki S."/>
            <person name="Kawachi M."/>
        </authorList>
    </citation>
    <scope>NUCLEOTIDE SEQUENCE</scope>
    <source>
        <strain evidence="4">NIES 2893</strain>
    </source>
</reference>
<dbReference type="PROSITE" id="PS50089">
    <property type="entry name" value="ZF_RING_2"/>
    <property type="match status" value="1"/>
</dbReference>
<dbReference type="EMBL" id="BNJQ01000001">
    <property type="protein sequence ID" value="GHP01402.1"/>
    <property type="molecule type" value="Genomic_DNA"/>
</dbReference>
<evidence type="ECO:0000259" key="3">
    <source>
        <dbReference type="PROSITE" id="PS50089"/>
    </source>
</evidence>
<sequence>MSPVDTRAPPRGPNARGPCADRFHVIRPFDANTFINDFVAERDREPVGGSYGFTDFVRNNIALPGLDSRRVASRHHAKILSAARASDLKGVKEALEEAGYATTPVRRAQLAAFLAAPCGRTVLMYNNTADVYVLGELGPVGNWTKLSQLRATTVAKIYGGGAGGGGGEETLQPFRKVEWTRLGRMTAVTPQGHRNEITYTQLTWSSKDAHTPLYRAFVSHSQPLPTQTSSLSLEAMAAWAKSGASSSRNARSKRRRDGEAAAAASPESAAGREHDARQTRASSRTMRSGGIDAPHPQSLGTTLAPPRRTMQLRRTTTDSAGTSANAQGRQGTASEHATQPVPSVATRRRRDGEAAVAVPSSRSEPLEDGMACLNCLSEARTTAAIPCGHKLVCDECAKDLSVNSVKKCWACRNPVTVLVRIYD</sequence>
<dbReference type="OrthoDB" id="537550at2759"/>
<accession>A0A830H4F1</accession>
<keyword evidence="1" id="KW-0479">Metal-binding</keyword>
<organism evidence="4 5">
    <name type="scientific">Pycnococcus provasolii</name>
    <dbReference type="NCBI Taxonomy" id="41880"/>
    <lineage>
        <taxon>Eukaryota</taxon>
        <taxon>Viridiplantae</taxon>
        <taxon>Chlorophyta</taxon>
        <taxon>Pseudoscourfieldiophyceae</taxon>
        <taxon>Pseudoscourfieldiales</taxon>
        <taxon>Pycnococcaceae</taxon>
        <taxon>Pycnococcus</taxon>
    </lineage>
</organism>
<keyword evidence="1" id="KW-0863">Zinc-finger</keyword>
<keyword evidence="5" id="KW-1185">Reference proteome</keyword>
<keyword evidence="1" id="KW-0862">Zinc</keyword>
<dbReference type="GO" id="GO:0004842">
    <property type="term" value="F:ubiquitin-protein transferase activity"/>
    <property type="evidence" value="ECO:0007669"/>
    <property type="project" value="InterPro"/>
</dbReference>
<feature type="compositionally biased region" description="Polar residues" evidence="2">
    <location>
        <begin position="312"/>
        <end position="341"/>
    </location>
</feature>
<evidence type="ECO:0000313" key="5">
    <source>
        <dbReference type="Proteomes" id="UP000660262"/>
    </source>
</evidence>
<dbReference type="GO" id="GO:0008270">
    <property type="term" value="F:zinc ion binding"/>
    <property type="evidence" value="ECO:0007669"/>
    <property type="project" value="UniProtKB-KW"/>
</dbReference>
<evidence type="ECO:0000256" key="2">
    <source>
        <dbReference type="SAM" id="MobiDB-lite"/>
    </source>
</evidence>
<feature type="compositionally biased region" description="Low complexity" evidence="2">
    <location>
        <begin position="260"/>
        <end position="269"/>
    </location>
</feature>
<protein>
    <recommendedName>
        <fullName evidence="3">RING-type domain-containing protein</fullName>
    </recommendedName>
</protein>
<gene>
    <name evidence="4" type="ORF">PPROV_000015800</name>
</gene>
<dbReference type="SUPFAM" id="SSF57850">
    <property type="entry name" value="RING/U-box"/>
    <property type="match status" value="1"/>
</dbReference>
<proteinExistence type="predicted"/>
<dbReference type="InterPro" id="IPR013083">
    <property type="entry name" value="Znf_RING/FYVE/PHD"/>
</dbReference>
<dbReference type="Gene3D" id="3.30.40.10">
    <property type="entry name" value="Zinc/RING finger domain, C3HC4 (zinc finger)"/>
    <property type="match status" value="1"/>
</dbReference>
<dbReference type="InterPro" id="IPR044247">
    <property type="entry name" value="SPL2-like"/>
</dbReference>
<feature type="region of interest" description="Disordered" evidence="2">
    <location>
        <begin position="241"/>
        <end position="362"/>
    </location>
</feature>
<dbReference type="Proteomes" id="UP000660262">
    <property type="component" value="Unassembled WGS sequence"/>
</dbReference>
<comment type="caution">
    <text evidence="4">The sequence shown here is derived from an EMBL/GenBank/DDBJ whole genome shotgun (WGS) entry which is preliminary data.</text>
</comment>
<evidence type="ECO:0000256" key="1">
    <source>
        <dbReference type="PROSITE-ProRule" id="PRU00175"/>
    </source>
</evidence>
<name>A0A830H4F1_9CHLO</name>
<feature type="domain" description="RING-type" evidence="3">
    <location>
        <begin position="372"/>
        <end position="412"/>
    </location>
</feature>
<dbReference type="AlphaFoldDB" id="A0A830H4F1"/>